<accession>A0A642VC31</accession>
<dbReference type="InterPro" id="IPR050757">
    <property type="entry name" value="Collagen_mod_GT25"/>
</dbReference>
<dbReference type="PANTHER" id="PTHR10730:SF53">
    <property type="entry name" value="GLYCOSYLTRANSFERASE 25 FAMILY MEMBER"/>
    <property type="match status" value="1"/>
</dbReference>
<dbReference type="PANTHER" id="PTHR10730">
    <property type="entry name" value="PROCOLLAGEN-LYSINE,2-OXOGLUTARATE 5-DIOXYGENASE/GLYCOSYLTRANSFERASE 25 FAMILY MEMBER"/>
    <property type="match status" value="1"/>
</dbReference>
<organism evidence="5 6">
    <name type="scientific">Trichomonascus ciferrii</name>
    <dbReference type="NCBI Taxonomy" id="44093"/>
    <lineage>
        <taxon>Eukaryota</taxon>
        <taxon>Fungi</taxon>
        <taxon>Dikarya</taxon>
        <taxon>Ascomycota</taxon>
        <taxon>Saccharomycotina</taxon>
        <taxon>Dipodascomycetes</taxon>
        <taxon>Dipodascales</taxon>
        <taxon>Trichomonascaceae</taxon>
        <taxon>Trichomonascus</taxon>
        <taxon>Trichomonascus ciferrii complex</taxon>
    </lineage>
</organism>
<sequence>MMSRRQEKGRLRLFDFKVLGILLFLVAFIQLACLGLKRQPFDLWFDSPSPTESHDNVFNSAGNATLGFQSIRYINLPTMFDKADALRMQSASAGLKMFPFDAIGKDMIQENGKGLPPSSAEKELKPEEKACLRSHVELWHKMVEENIQTMLILEADAAWDVNIRDIHTRIARGLHTLYSRFNPNSTVQPTPDDPYNSRTWDLISFGSCHDDKRFSDHSVIIKDPDSPLNQSYYDTPLTDQRVVRKAGYLVCTTGYALTLQGAKRLLLRFAIDLNKPIDILIADMILSGQLDSISVYPPTIAQWTYVSGIGAENLGSSIQNVDADKSKNAEEIWKSIYDEQHIWDYKKSFQHARLRNSAFEAFRRSAYPDFPQSESHYT</sequence>
<keyword evidence="2" id="KW-0328">Glycosyltransferase</keyword>
<dbReference type="InterPro" id="IPR002654">
    <property type="entry name" value="Glyco_trans_25"/>
</dbReference>
<dbReference type="Proteomes" id="UP000761534">
    <property type="component" value="Unassembled WGS sequence"/>
</dbReference>
<dbReference type="Pfam" id="PF01755">
    <property type="entry name" value="Glyco_transf_25"/>
    <property type="match status" value="1"/>
</dbReference>
<evidence type="ECO:0000313" key="5">
    <source>
        <dbReference type="EMBL" id="KAA8915482.1"/>
    </source>
</evidence>
<evidence type="ECO:0000259" key="4">
    <source>
        <dbReference type="Pfam" id="PF01755"/>
    </source>
</evidence>
<name>A0A642VC31_9ASCO</name>
<comment type="similarity">
    <text evidence="1">Belongs to the glycosyltransferase 25 family.</text>
</comment>
<keyword evidence="6" id="KW-1185">Reference proteome</keyword>
<feature type="domain" description="Glycosyl transferase family 25" evidence="4">
    <location>
        <begin position="88"/>
        <end position="280"/>
    </location>
</feature>
<protein>
    <recommendedName>
        <fullName evidence="4">Glycosyl transferase family 25 domain-containing protein</fullName>
    </recommendedName>
</protein>
<evidence type="ECO:0000256" key="3">
    <source>
        <dbReference type="ARBA" id="ARBA00022679"/>
    </source>
</evidence>
<proteinExistence type="inferred from homology"/>
<dbReference type="OrthoDB" id="4095050at2759"/>
<dbReference type="GO" id="GO:0016740">
    <property type="term" value="F:transferase activity"/>
    <property type="evidence" value="ECO:0007669"/>
    <property type="project" value="UniProtKB-KW"/>
</dbReference>
<keyword evidence="3" id="KW-0808">Transferase</keyword>
<dbReference type="VEuPathDB" id="FungiDB:TRICI_002403"/>
<comment type="caution">
    <text evidence="5">The sequence shown here is derived from an EMBL/GenBank/DDBJ whole genome shotgun (WGS) entry which is preliminary data.</text>
</comment>
<dbReference type="AlphaFoldDB" id="A0A642VC31"/>
<gene>
    <name evidence="5" type="ORF">TRICI_002403</name>
</gene>
<evidence type="ECO:0000256" key="2">
    <source>
        <dbReference type="ARBA" id="ARBA00022676"/>
    </source>
</evidence>
<dbReference type="EMBL" id="SWFS01000163">
    <property type="protein sequence ID" value="KAA8915482.1"/>
    <property type="molecule type" value="Genomic_DNA"/>
</dbReference>
<evidence type="ECO:0000313" key="6">
    <source>
        <dbReference type="Proteomes" id="UP000761534"/>
    </source>
</evidence>
<reference evidence="5" key="1">
    <citation type="journal article" date="2019" name="G3 (Bethesda)">
        <title>Genome Assemblies of Two Rare Opportunistic Yeast Pathogens: Diutina rugosa (syn. Candida rugosa) and Trichomonascus ciferrii (syn. Candida ciferrii).</title>
        <authorList>
            <person name="Mixao V."/>
            <person name="Saus E."/>
            <person name="Hansen A.P."/>
            <person name="Lass-Florl C."/>
            <person name="Gabaldon T."/>
        </authorList>
    </citation>
    <scope>NUCLEOTIDE SEQUENCE</scope>
    <source>
        <strain evidence="5">CBS 4856</strain>
    </source>
</reference>
<evidence type="ECO:0000256" key="1">
    <source>
        <dbReference type="ARBA" id="ARBA00006721"/>
    </source>
</evidence>